<accession>A0A6S6VBT2</accession>
<evidence type="ECO:0000313" key="2">
    <source>
        <dbReference type="Proteomes" id="UP000472372"/>
    </source>
</evidence>
<gene>
    <name evidence="1" type="ORF">PTTW11_01500</name>
</gene>
<sequence>MHYMYLLLSLIGTASACTYGTAYGGYCDRVGPGKYVVPDKWQERPEVSLSAQRACTALEAGRVQLSSLALLYRQPCRPTHMNSPVNNEAREYFISFNCCE</sequence>
<organism evidence="1 2">
    <name type="scientific">Pyrenophora teres f. teres</name>
    <dbReference type="NCBI Taxonomy" id="97479"/>
    <lineage>
        <taxon>Eukaryota</taxon>
        <taxon>Fungi</taxon>
        <taxon>Dikarya</taxon>
        <taxon>Ascomycota</taxon>
        <taxon>Pezizomycotina</taxon>
        <taxon>Dothideomycetes</taxon>
        <taxon>Pleosporomycetidae</taxon>
        <taxon>Pleosporales</taxon>
        <taxon>Pleosporineae</taxon>
        <taxon>Pleosporaceae</taxon>
        <taxon>Pyrenophora</taxon>
    </lineage>
</organism>
<dbReference type="EMBL" id="HG992978">
    <property type="protein sequence ID" value="CAE7007116.1"/>
    <property type="molecule type" value="Genomic_DNA"/>
</dbReference>
<protein>
    <submittedName>
        <fullName evidence="1">Uncharacterized protein</fullName>
    </submittedName>
</protein>
<dbReference type="AlphaFoldDB" id="A0A6S6VBT2"/>
<reference evidence="1" key="1">
    <citation type="submission" date="2021-02" db="EMBL/GenBank/DDBJ databases">
        <authorList>
            <person name="Syme A R."/>
            <person name="Syme A R."/>
            <person name="Moolhuijzen P."/>
        </authorList>
    </citation>
    <scope>NUCLEOTIDE SEQUENCE</scope>
    <source>
        <strain evidence="1">W1-1</strain>
    </source>
</reference>
<dbReference type="Proteomes" id="UP000472372">
    <property type="component" value="Chromosome 2"/>
</dbReference>
<evidence type="ECO:0000313" key="1">
    <source>
        <dbReference type="EMBL" id="CAE7007116.1"/>
    </source>
</evidence>
<proteinExistence type="predicted"/>
<name>A0A6S6VBT2_9PLEO</name>